<dbReference type="OrthoDB" id="6437954at2"/>
<reference evidence="1" key="1">
    <citation type="submission" date="2013-11" db="EMBL/GenBank/DDBJ databases">
        <title>Draft genome sequence and annotation of the entomopathogenic bacteria, Xenorhabdus cabanillasi strain JM26 and Xenorhabdus szentirmai strain DSM 16338.</title>
        <authorList>
            <person name="Gualtieri M."/>
            <person name="Ogier J.C."/>
            <person name="Pages S."/>
            <person name="Givaudan A."/>
            <person name="Gaudriault S."/>
        </authorList>
    </citation>
    <scope>NUCLEOTIDE SEQUENCE [LARGE SCALE GENOMIC DNA]</scope>
    <source>
        <strain evidence="1">DSM 16338</strain>
    </source>
</reference>
<dbReference type="EMBL" id="CBXF010000132">
    <property type="protein sequence ID" value="CDL85340.1"/>
    <property type="molecule type" value="Genomic_DNA"/>
</dbReference>
<protein>
    <submittedName>
        <fullName evidence="1">Uncharacterized protein</fullName>
    </submittedName>
</protein>
<proteinExistence type="predicted"/>
<keyword evidence="2" id="KW-1185">Reference proteome</keyword>
<organism evidence="1 2">
    <name type="scientific">Xenorhabdus szentirmaii DSM 16338</name>
    <dbReference type="NCBI Taxonomy" id="1427518"/>
    <lineage>
        <taxon>Bacteria</taxon>
        <taxon>Pseudomonadati</taxon>
        <taxon>Pseudomonadota</taxon>
        <taxon>Gammaproteobacteria</taxon>
        <taxon>Enterobacterales</taxon>
        <taxon>Morganellaceae</taxon>
        <taxon>Xenorhabdus</taxon>
    </lineage>
</organism>
<accession>W1J779</accession>
<sequence>MDTPAIVDIISKVDGVAEYHSGSIYMLAVLPPNSKNLLDPPNISELYGDSLEGDGRKSFDAQINSYNYASKTDHVLFFNKKNSDGTLDPTGLILPVKKISDVIGADDSADYDYSFSMRRDIFPNEKNSVLYYIIAPELGNALYSEAQSVKFIGGELTSPNPNVERTWNIPTIFSSLADLNSDPKLEHSGDEEKPNNEYITQLDVSNAAVSGYQLCAKIMCINDESDPSYPLWGKEIYLRMYVKSRNKNFNRIFKINPIHTPDSPQGKLATIAIKINAPELNDVRGYQQGGAGKIYFEYYTIDPVTQKKTYSNYWFNQIMTSDL</sequence>
<dbReference type="GeneID" id="97124213"/>
<dbReference type="RefSeq" id="WP_038241493.1">
    <property type="nucleotide sequence ID" value="NZ_CAWLWS010000132.1"/>
</dbReference>
<evidence type="ECO:0000313" key="2">
    <source>
        <dbReference type="Proteomes" id="UP000019202"/>
    </source>
</evidence>
<dbReference type="AlphaFoldDB" id="W1J779"/>
<evidence type="ECO:0000313" key="1">
    <source>
        <dbReference type="EMBL" id="CDL85340.1"/>
    </source>
</evidence>
<name>W1J779_9GAMM</name>
<dbReference type="STRING" id="1427518.XSR1_70080"/>
<dbReference type="Proteomes" id="UP000019202">
    <property type="component" value="Unassembled WGS sequence"/>
</dbReference>
<comment type="caution">
    <text evidence="1">The sequence shown here is derived from an EMBL/GenBank/DDBJ whole genome shotgun (WGS) entry which is preliminary data.</text>
</comment>
<gene>
    <name evidence="1" type="ORF">XSR1_70080</name>
</gene>